<evidence type="ECO:0000256" key="1">
    <source>
        <dbReference type="SAM" id="MobiDB-lite"/>
    </source>
</evidence>
<dbReference type="OrthoDB" id="3021074at2759"/>
<keyword evidence="2" id="KW-0472">Membrane</keyword>
<comment type="caution">
    <text evidence="3">The sequence shown here is derived from an EMBL/GenBank/DDBJ whole genome shotgun (WGS) entry which is preliminary data.</text>
</comment>
<proteinExistence type="predicted"/>
<protein>
    <submittedName>
        <fullName evidence="3">Uncharacterized protein</fullName>
    </submittedName>
</protein>
<feature type="transmembrane region" description="Helical" evidence="2">
    <location>
        <begin position="205"/>
        <end position="225"/>
    </location>
</feature>
<dbReference type="EMBL" id="MCFA01000098">
    <property type="protein sequence ID" value="ORY08579.1"/>
    <property type="molecule type" value="Genomic_DNA"/>
</dbReference>
<keyword evidence="4" id="KW-1185">Reference proteome</keyword>
<feature type="region of interest" description="Disordered" evidence="1">
    <location>
        <begin position="386"/>
        <end position="411"/>
    </location>
</feature>
<keyword evidence="2" id="KW-1133">Transmembrane helix</keyword>
<keyword evidence="2" id="KW-0812">Transmembrane</keyword>
<feature type="transmembrane region" description="Helical" evidence="2">
    <location>
        <begin position="119"/>
        <end position="139"/>
    </location>
</feature>
<feature type="transmembrane region" description="Helical" evidence="2">
    <location>
        <begin position="260"/>
        <end position="280"/>
    </location>
</feature>
<gene>
    <name evidence="3" type="ORF">BCR34DRAFT_391779</name>
</gene>
<evidence type="ECO:0000313" key="4">
    <source>
        <dbReference type="Proteomes" id="UP000193144"/>
    </source>
</evidence>
<accession>A0A1Y1ZED6</accession>
<dbReference type="STRING" id="1231657.A0A1Y1ZED6"/>
<feature type="transmembrane region" description="Helical" evidence="2">
    <location>
        <begin position="300"/>
        <end position="321"/>
    </location>
</feature>
<dbReference type="Proteomes" id="UP000193144">
    <property type="component" value="Unassembled WGS sequence"/>
</dbReference>
<sequence>MFPNHTSTTTSTSNALHVICAWPVSGQYGAGSRMSYYVLIVVLVFARKFEQVREAALAAALLFPTVAGIHGIVLAAVHVNGAVDMDVYGAFQLCAIGIVAAPFTLNASRTYVQAAGRNIILVLTSLILAGLIALTIEFYRVTASPCPYDDNNTPISSNPDSFPYGGATCGLLCSEETGPHSPMRGGTGNNIYIIPTPHRLSPNTAMLLSAGCCIPAILSIISILIQMLSRQDPDGLGDPIEGTNGATLGAMHRVDGMTRVFLSVVKIPLFMGGLLAILIVGEVNLFSKQVTYQTEPFVNVGQWGPVAGIFLGLLGPFYMVLALTNGSIDPEIPLSRSRSQTRSPSLASIPIPAPNPGLSPGQEIPPQLPFLRLSPASTPNSYPFPTPSPVRPPISQLPFFRPSPNRTMPVGDGRRKVAQALTRLASEMSEPHDPNGPLTINIERELGARDFPEVPGEIRGLPMQGQT</sequence>
<evidence type="ECO:0000256" key="2">
    <source>
        <dbReference type="SAM" id="Phobius"/>
    </source>
</evidence>
<feature type="region of interest" description="Disordered" evidence="1">
    <location>
        <begin position="333"/>
        <end position="360"/>
    </location>
</feature>
<organism evidence="3 4">
    <name type="scientific">Clohesyomyces aquaticus</name>
    <dbReference type="NCBI Taxonomy" id="1231657"/>
    <lineage>
        <taxon>Eukaryota</taxon>
        <taxon>Fungi</taxon>
        <taxon>Dikarya</taxon>
        <taxon>Ascomycota</taxon>
        <taxon>Pezizomycotina</taxon>
        <taxon>Dothideomycetes</taxon>
        <taxon>Pleosporomycetidae</taxon>
        <taxon>Pleosporales</taxon>
        <taxon>Lindgomycetaceae</taxon>
        <taxon>Clohesyomyces</taxon>
    </lineage>
</organism>
<dbReference type="AlphaFoldDB" id="A0A1Y1ZED6"/>
<name>A0A1Y1ZED6_9PLEO</name>
<reference evidence="3 4" key="1">
    <citation type="submission" date="2016-07" db="EMBL/GenBank/DDBJ databases">
        <title>Pervasive Adenine N6-methylation of Active Genes in Fungi.</title>
        <authorList>
            <consortium name="DOE Joint Genome Institute"/>
            <person name="Mondo S.J."/>
            <person name="Dannebaum R.O."/>
            <person name="Kuo R.C."/>
            <person name="Labutti K."/>
            <person name="Haridas S."/>
            <person name="Kuo A."/>
            <person name="Salamov A."/>
            <person name="Ahrendt S.R."/>
            <person name="Lipzen A."/>
            <person name="Sullivan W."/>
            <person name="Andreopoulos W.B."/>
            <person name="Clum A."/>
            <person name="Lindquist E."/>
            <person name="Daum C."/>
            <person name="Ramamoorthy G.K."/>
            <person name="Gryganskyi A."/>
            <person name="Culley D."/>
            <person name="Magnuson J.K."/>
            <person name="James T.Y."/>
            <person name="O'Malley M.A."/>
            <person name="Stajich J.E."/>
            <person name="Spatafora J.W."/>
            <person name="Visel A."/>
            <person name="Grigoriev I.V."/>
        </authorList>
    </citation>
    <scope>NUCLEOTIDE SEQUENCE [LARGE SCALE GENOMIC DNA]</scope>
    <source>
        <strain evidence="3 4">CBS 115471</strain>
    </source>
</reference>
<feature type="transmembrane region" description="Helical" evidence="2">
    <location>
        <begin position="89"/>
        <end position="107"/>
    </location>
</feature>
<feature type="transmembrane region" description="Helical" evidence="2">
    <location>
        <begin position="56"/>
        <end position="77"/>
    </location>
</feature>
<evidence type="ECO:0000313" key="3">
    <source>
        <dbReference type="EMBL" id="ORY08579.1"/>
    </source>
</evidence>